<accession>A0ABN7T920</accession>
<dbReference type="EMBL" id="OU015567">
    <property type="protein sequence ID" value="CAG5113505.1"/>
    <property type="molecule type" value="Genomic_DNA"/>
</dbReference>
<organism evidence="7 8">
    <name type="scientific">Oikopleura dioica</name>
    <name type="common">Tunicate</name>
    <dbReference type="NCBI Taxonomy" id="34765"/>
    <lineage>
        <taxon>Eukaryota</taxon>
        <taxon>Metazoa</taxon>
        <taxon>Chordata</taxon>
        <taxon>Tunicata</taxon>
        <taxon>Appendicularia</taxon>
        <taxon>Copelata</taxon>
        <taxon>Oikopleuridae</taxon>
        <taxon>Oikopleura</taxon>
    </lineage>
</organism>
<dbReference type="InterPro" id="IPR036085">
    <property type="entry name" value="PAZ_dom_sf"/>
</dbReference>
<reference evidence="7 8" key="1">
    <citation type="submission" date="2021-04" db="EMBL/GenBank/DDBJ databases">
        <authorList>
            <person name="Bliznina A."/>
        </authorList>
    </citation>
    <scope>NUCLEOTIDE SEQUENCE [LARGE SCALE GENOMIC DNA]</scope>
</reference>
<dbReference type="SUPFAM" id="SSF101690">
    <property type="entry name" value="PAZ domain"/>
    <property type="match status" value="1"/>
</dbReference>
<evidence type="ECO:0000259" key="6">
    <source>
        <dbReference type="PROSITE" id="PS50822"/>
    </source>
</evidence>
<evidence type="ECO:0000313" key="8">
    <source>
        <dbReference type="Proteomes" id="UP001158576"/>
    </source>
</evidence>
<evidence type="ECO:0000256" key="4">
    <source>
        <dbReference type="SAM" id="MobiDB-lite"/>
    </source>
</evidence>
<keyword evidence="2" id="KW-0943">RNA-mediated gene silencing</keyword>
<evidence type="ECO:0000259" key="5">
    <source>
        <dbReference type="PROSITE" id="PS50821"/>
    </source>
</evidence>
<dbReference type="PANTHER" id="PTHR22891">
    <property type="entry name" value="EUKARYOTIC TRANSLATION INITIATION FACTOR 2C"/>
    <property type="match status" value="1"/>
</dbReference>
<evidence type="ECO:0000313" key="7">
    <source>
        <dbReference type="EMBL" id="CAG5113505.1"/>
    </source>
</evidence>
<dbReference type="CDD" id="cd04658">
    <property type="entry name" value="Piwi_piwi-like_Euk"/>
    <property type="match status" value="1"/>
</dbReference>
<dbReference type="InterPro" id="IPR003100">
    <property type="entry name" value="PAZ_dom"/>
</dbReference>
<sequence>MDSGIQRRIGIGRGRGAIARSPVPSAPVPETRQMQRDSINAITQGMQAATIGGRYRPSGRAPMPVTRSRGPKEEHSSDSGQFSGGSEGPPSPGHGSLAQRVKAQEMTKEQKRLEEDTFDQSKFLQPSMKLKIQEGQFYGSSGTEVILSSNFYRVDMRNMMRDEEGRDISWYQYRVDFKPSVDDVIKREDLIDYIAEQFADIFPPLYIFEGTMIFSFSPIDDKKAIFKVEDCRDGVKTGKIIEVSLTLSNTFVPNNPLGIQVMNLINRKNMKENLSLEQVQRSFFLRSRAAEVHSGGKTFEVWPGYTFAINTYEAGLFMVANIRAKVIPNFTVKDVLQGCYKECLEAIATKPHLKNLGLQELFKKEVSKRIIGIQVRTHYNNKTYRIDDIDWTQHPQSLVRKADGSLFTYTEFYADQYNIQIKSPHNQPLLVNRPKKRQQRRAVGADTNHLIPELCNMTGLDEKTRKDFRVMRDLAVHTRKSPQQRANELRMDTQASKEYMDKWGMMIGNEDQHADREEELFNVRGRELPPENLILRNPGDHVLKILPGSKDGDWDRTIKDWHMIETQPLRSWGFVCTKRDQKRAHSFFNHLKDQGKRIGFIIDEPTVRCVDTDRKDDINYAIAEIFDSHWNQGVPTEMLFVLLPSRKADVYANVKLACLQRNPPVMSQCLLTSTIMADDKIAAVAFKVAMQMSCKLGGVPWQVKMNIKNTMIVGIDTYHDTDRKGKNLTGFVSSYNTNATRWYSQIVQMSSKQEISDGLSHMMEGAIEAWKYFNDDNLPSRIIIYRDGVGDGQLEYIHKHELPQIQDKLKEYIGPGGWAQEPELLYIVLKKQINQRFFRYNDMGEEDNPYPGTVVDSKITRRDMYDFLLVSQKVRQGTVTPVHYNVIYDTTLNLSADRIQMISYKLTHLYFNWPGTIRVPAPCQYAHKLATLIGDHIHHEITDQDFVSKPYYL</sequence>
<keyword evidence="1" id="KW-0810">Translation regulation</keyword>
<name>A0ABN7T920_OIKDI</name>
<feature type="compositionally biased region" description="Polar residues" evidence="4">
    <location>
        <begin position="36"/>
        <end position="47"/>
    </location>
</feature>
<dbReference type="InterPro" id="IPR036397">
    <property type="entry name" value="RNaseH_sf"/>
</dbReference>
<dbReference type="Gene3D" id="3.30.420.10">
    <property type="entry name" value="Ribonuclease H-like superfamily/Ribonuclease H"/>
    <property type="match status" value="1"/>
</dbReference>
<feature type="domain" description="Piwi" evidence="6">
    <location>
        <begin position="664"/>
        <end position="938"/>
    </location>
</feature>
<dbReference type="Gene3D" id="2.170.260.10">
    <property type="entry name" value="paz domain"/>
    <property type="match status" value="1"/>
</dbReference>
<dbReference type="SMART" id="SM00949">
    <property type="entry name" value="PAZ"/>
    <property type="match status" value="1"/>
</dbReference>
<dbReference type="PROSITE" id="PS50822">
    <property type="entry name" value="PIWI"/>
    <property type="match status" value="1"/>
</dbReference>
<dbReference type="PROSITE" id="PS50821">
    <property type="entry name" value="PAZ"/>
    <property type="match status" value="1"/>
</dbReference>
<dbReference type="CDD" id="cd02845">
    <property type="entry name" value="PAZ_piwi_like"/>
    <property type="match status" value="1"/>
</dbReference>
<evidence type="ECO:0000256" key="2">
    <source>
        <dbReference type="ARBA" id="ARBA00023158"/>
    </source>
</evidence>
<dbReference type="InterPro" id="IPR012337">
    <property type="entry name" value="RNaseH-like_sf"/>
</dbReference>
<dbReference type="Pfam" id="PF02170">
    <property type="entry name" value="PAZ"/>
    <property type="match status" value="1"/>
</dbReference>
<feature type="compositionally biased region" description="Basic and acidic residues" evidence="4">
    <location>
        <begin position="102"/>
        <end position="115"/>
    </location>
</feature>
<keyword evidence="8" id="KW-1185">Reference proteome</keyword>
<feature type="region of interest" description="Disordered" evidence="4">
    <location>
        <begin position="1"/>
        <end position="119"/>
    </location>
</feature>
<gene>
    <name evidence="7" type="ORF">OKIOD_LOCUS16374</name>
</gene>
<feature type="domain" description="PAZ" evidence="5">
    <location>
        <begin position="331"/>
        <end position="459"/>
    </location>
</feature>
<protein>
    <submittedName>
        <fullName evidence="7">Oidioi.mRNA.OKI2018_I69.chr2.g7609.t1.cds</fullName>
    </submittedName>
</protein>
<comment type="similarity">
    <text evidence="3">Belongs to the argonaute family.</text>
</comment>
<dbReference type="Proteomes" id="UP001158576">
    <property type="component" value="Chromosome 2"/>
</dbReference>
<evidence type="ECO:0000256" key="1">
    <source>
        <dbReference type="ARBA" id="ARBA00022845"/>
    </source>
</evidence>
<dbReference type="SMART" id="SM00950">
    <property type="entry name" value="Piwi"/>
    <property type="match status" value="1"/>
</dbReference>
<dbReference type="SUPFAM" id="SSF53098">
    <property type="entry name" value="Ribonuclease H-like"/>
    <property type="match status" value="1"/>
</dbReference>
<dbReference type="InterPro" id="IPR003165">
    <property type="entry name" value="Piwi"/>
</dbReference>
<evidence type="ECO:0000256" key="3">
    <source>
        <dbReference type="RuleBase" id="RU361178"/>
    </source>
</evidence>
<proteinExistence type="inferred from homology"/>
<dbReference type="Pfam" id="PF02171">
    <property type="entry name" value="Piwi"/>
    <property type="match status" value="1"/>
</dbReference>
<dbReference type="Gene3D" id="3.40.50.2300">
    <property type="match status" value="1"/>
</dbReference>